<dbReference type="HOGENOM" id="CLU_2334984_0_0_1"/>
<proteinExistence type="predicted"/>
<dbReference type="AlphaFoldDB" id="A0A0C9UWP5"/>
<keyword evidence="2" id="KW-1185">Reference proteome</keyword>
<reference evidence="1 2" key="1">
    <citation type="submission" date="2014-06" db="EMBL/GenBank/DDBJ databases">
        <title>Evolutionary Origins and Diversification of the Mycorrhizal Mutualists.</title>
        <authorList>
            <consortium name="DOE Joint Genome Institute"/>
            <consortium name="Mycorrhizal Genomics Consortium"/>
            <person name="Kohler A."/>
            <person name="Kuo A."/>
            <person name="Nagy L.G."/>
            <person name="Floudas D."/>
            <person name="Copeland A."/>
            <person name="Barry K.W."/>
            <person name="Cichocki N."/>
            <person name="Veneault-Fourrey C."/>
            <person name="LaButti K."/>
            <person name="Lindquist E.A."/>
            <person name="Lipzen A."/>
            <person name="Lundell T."/>
            <person name="Morin E."/>
            <person name="Murat C."/>
            <person name="Riley R."/>
            <person name="Ohm R."/>
            <person name="Sun H."/>
            <person name="Tunlid A."/>
            <person name="Henrissat B."/>
            <person name="Grigoriev I.V."/>
            <person name="Hibbett D.S."/>
            <person name="Martin F."/>
        </authorList>
    </citation>
    <scope>NUCLEOTIDE SEQUENCE [LARGE SCALE GENOMIC DNA]</scope>
    <source>
        <strain evidence="1 2">SS14</strain>
    </source>
</reference>
<dbReference type="Gene3D" id="3.40.50.300">
    <property type="entry name" value="P-loop containing nucleotide triphosphate hydrolases"/>
    <property type="match status" value="1"/>
</dbReference>
<dbReference type="EMBL" id="KN837099">
    <property type="protein sequence ID" value="KIJ48068.1"/>
    <property type="molecule type" value="Genomic_DNA"/>
</dbReference>
<dbReference type="Proteomes" id="UP000054279">
    <property type="component" value="Unassembled WGS sequence"/>
</dbReference>
<sequence>MSDIVDEGGTAEDVRRILDLYAIVLDYPAAMFPELSYEAYPDAIFILTIRDLAEWNKSVQNTFEKAAECRSNAPSLSVIEKRSMNLGPRSLMVRPSEF</sequence>
<accession>A0A0C9UWP5</accession>
<dbReference type="InterPro" id="IPR040632">
    <property type="entry name" value="Sulfotransfer_4"/>
</dbReference>
<dbReference type="InterPro" id="IPR027417">
    <property type="entry name" value="P-loop_NTPase"/>
</dbReference>
<gene>
    <name evidence="1" type="ORF">M422DRAFT_777944</name>
</gene>
<organism evidence="1 2">
    <name type="scientific">Sphaerobolus stellatus (strain SS14)</name>
    <dbReference type="NCBI Taxonomy" id="990650"/>
    <lineage>
        <taxon>Eukaryota</taxon>
        <taxon>Fungi</taxon>
        <taxon>Dikarya</taxon>
        <taxon>Basidiomycota</taxon>
        <taxon>Agaricomycotina</taxon>
        <taxon>Agaricomycetes</taxon>
        <taxon>Phallomycetidae</taxon>
        <taxon>Geastrales</taxon>
        <taxon>Sphaerobolaceae</taxon>
        <taxon>Sphaerobolus</taxon>
    </lineage>
</organism>
<dbReference type="Pfam" id="PF17784">
    <property type="entry name" value="Sulfotransfer_4"/>
    <property type="match status" value="1"/>
</dbReference>
<evidence type="ECO:0000313" key="2">
    <source>
        <dbReference type="Proteomes" id="UP000054279"/>
    </source>
</evidence>
<protein>
    <submittedName>
        <fullName evidence="1">Uncharacterized protein</fullName>
    </submittedName>
</protein>
<name>A0A0C9UWP5_SPHS4</name>
<dbReference type="OrthoDB" id="3348095at2759"/>
<evidence type="ECO:0000313" key="1">
    <source>
        <dbReference type="EMBL" id="KIJ48068.1"/>
    </source>
</evidence>